<dbReference type="PROSITE" id="PS50126">
    <property type="entry name" value="S1"/>
    <property type="match status" value="1"/>
</dbReference>
<name>A0A2N1PJH9_9BACT</name>
<dbReference type="Gene3D" id="1.10.10.650">
    <property type="entry name" value="RuvA domain 2-like"/>
    <property type="match status" value="1"/>
</dbReference>
<comment type="caution">
    <text evidence="3">The sequence shown here is derived from an EMBL/GenBank/DDBJ whole genome shotgun (WGS) entry which is preliminary data.</text>
</comment>
<dbReference type="GO" id="GO:0005737">
    <property type="term" value="C:cytoplasm"/>
    <property type="evidence" value="ECO:0007669"/>
    <property type="project" value="UniProtKB-ARBA"/>
</dbReference>
<dbReference type="GO" id="GO:0006139">
    <property type="term" value="P:nucleobase-containing compound metabolic process"/>
    <property type="evidence" value="ECO:0007669"/>
    <property type="project" value="InterPro"/>
</dbReference>
<dbReference type="Pfam" id="PF16921">
    <property type="entry name" value="Tex_YqgF"/>
    <property type="match status" value="1"/>
</dbReference>
<dbReference type="CDD" id="cd05685">
    <property type="entry name" value="S1_Tex"/>
    <property type="match status" value="1"/>
</dbReference>
<dbReference type="InterPro" id="IPR032639">
    <property type="entry name" value="Tex_YqgF"/>
</dbReference>
<dbReference type="Proteomes" id="UP000233256">
    <property type="component" value="Unassembled WGS sequence"/>
</dbReference>
<evidence type="ECO:0000259" key="2">
    <source>
        <dbReference type="PROSITE" id="PS50126"/>
    </source>
</evidence>
<accession>A0A2N1PJH9</accession>
<dbReference type="InterPro" id="IPR055179">
    <property type="entry name" value="Tex-like_central_region"/>
</dbReference>
<dbReference type="Pfam" id="PF00575">
    <property type="entry name" value="S1"/>
    <property type="match status" value="1"/>
</dbReference>
<dbReference type="SUPFAM" id="SSF53098">
    <property type="entry name" value="Ribonuclease H-like"/>
    <property type="match status" value="1"/>
</dbReference>
<proteinExistence type="predicted"/>
<dbReference type="InterPro" id="IPR012337">
    <property type="entry name" value="RNaseH-like_sf"/>
</dbReference>
<dbReference type="Gene3D" id="2.40.50.140">
    <property type="entry name" value="Nucleic acid-binding proteins"/>
    <property type="match status" value="1"/>
</dbReference>
<dbReference type="FunFam" id="1.10.10.650:FF:000001">
    <property type="entry name" value="S1 RNA-binding domain 1"/>
    <property type="match status" value="1"/>
</dbReference>
<dbReference type="InterPro" id="IPR010994">
    <property type="entry name" value="RuvA_2-like"/>
</dbReference>
<dbReference type="Gene3D" id="1.10.3500.10">
    <property type="entry name" value="Tex N-terminal region-like"/>
    <property type="match status" value="1"/>
</dbReference>
<dbReference type="SUPFAM" id="SSF47781">
    <property type="entry name" value="RuvA domain 2-like"/>
    <property type="match status" value="2"/>
</dbReference>
<dbReference type="SMART" id="SM00316">
    <property type="entry name" value="S1"/>
    <property type="match status" value="1"/>
</dbReference>
<feature type="domain" description="S1 motif" evidence="2">
    <location>
        <begin position="686"/>
        <end position="756"/>
    </location>
</feature>
<dbReference type="InterPro" id="IPR044146">
    <property type="entry name" value="S1_Tex"/>
</dbReference>
<dbReference type="InterPro" id="IPR006641">
    <property type="entry name" value="YqgF/RNaseH-like_dom"/>
</dbReference>
<protein>
    <submittedName>
        <fullName evidence="3">RNA-binding protein</fullName>
    </submittedName>
</protein>
<feature type="region of interest" description="Disordered" evidence="1">
    <location>
        <begin position="607"/>
        <end position="630"/>
    </location>
</feature>
<reference evidence="3 4" key="1">
    <citation type="journal article" date="2017" name="ISME J.">
        <title>Potential for microbial H2 and metal transformations associated with novel bacteria and archaea in deep terrestrial subsurface sediments.</title>
        <authorList>
            <person name="Hernsdorf A.W."/>
            <person name="Amano Y."/>
            <person name="Miyakawa K."/>
            <person name="Ise K."/>
            <person name="Suzuki Y."/>
            <person name="Anantharaman K."/>
            <person name="Probst A."/>
            <person name="Burstein D."/>
            <person name="Thomas B.C."/>
            <person name="Banfield J.F."/>
        </authorList>
    </citation>
    <scope>NUCLEOTIDE SEQUENCE [LARGE SCALE GENOMIC DNA]</scope>
    <source>
        <strain evidence="3">HGW-Wallbacteria-1</strain>
    </source>
</reference>
<gene>
    <name evidence="3" type="ORF">CVV64_18695</name>
</gene>
<dbReference type="PANTHER" id="PTHR10724">
    <property type="entry name" value="30S RIBOSOMAL PROTEIN S1"/>
    <property type="match status" value="1"/>
</dbReference>
<dbReference type="Pfam" id="PF17674">
    <property type="entry name" value="HHH_9"/>
    <property type="match status" value="1"/>
</dbReference>
<dbReference type="InterPro" id="IPR012340">
    <property type="entry name" value="NA-bd_OB-fold"/>
</dbReference>
<dbReference type="InterPro" id="IPR037027">
    <property type="entry name" value="YqgF/RNaseH-like_dom_sf"/>
</dbReference>
<dbReference type="GO" id="GO:0003735">
    <property type="term" value="F:structural constituent of ribosome"/>
    <property type="evidence" value="ECO:0007669"/>
    <property type="project" value="TreeGrafter"/>
</dbReference>
<dbReference type="InterPro" id="IPR003029">
    <property type="entry name" value="S1_domain"/>
</dbReference>
<organism evidence="3 4">
    <name type="scientific">Candidatus Wallbacteria bacterium HGW-Wallbacteria-1</name>
    <dbReference type="NCBI Taxonomy" id="2013854"/>
    <lineage>
        <taxon>Bacteria</taxon>
        <taxon>Candidatus Walliibacteriota</taxon>
    </lineage>
</organism>
<dbReference type="Pfam" id="PF09371">
    <property type="entry name" value="Tex_N"/>
    <property type="match status" value="1"/>
</dbReference>
<dbReference type="Gene3D" id="1.10.150.310">
    <property type="entry name" value="Tex RuvX-like domain-like"/>
    <property type="match status" value="1"/>
</dbReference>
<evidence type="ECO:0000313" key="4">
    <source>
        <dbReference type="Proteomes" id="UP000233256"/>
    </source>
</evidence>
<dbReference type="SUPFAM" id="SSF50249">
    <property type="entry name" value="Nucleic acid-binding proteins"/>
    <property type="match status" value="1"/>
</dbReference>
<dbReference type="InterPro" id="IPR023319">
    <property type="entry name" value="Tex-like_HTH_dom_sf"/>
</dbReference>
<dbReference type="InterPro" id="IPR041692">
    <property type="entry name" value="HHH_9"/>
</dbReference>
<dbReference type="SMART" id="SM00732">
    <property type="entry name" value="YqgFc"/>
    <property type="match status" value="1"/>
</dbReference>
<dbReference type="SUPFAM" id="SSF158832">
    <property type="entry name" value="Tex N-terminal region-like"/>
    <property type="match status" value="1"/>
</dbReference>
<dbReference type="EMBL" id="PGXC01000045">
    <property type="protein sequence ID" value="PKK88479.1"/>
    <property type="molecule type" value="Genomic_DNA"/>
</dbReference>
<sequence>MNSHNDNHNDNPELIALLSASTKLPSHRCEAIINLMSEGATIPFIARYRKEVTGGATDEQLREFGEAWDYSKKLIQRRDEILRLIAERSTLDSALARKINSASTLAELEDLYRPFREKKNTRAGVAIAQGLEPLADLLEQGRHTPAELLDRAAAILKSGSRGTSAGDACKSVDAGKSAAMPKTPADALKGAQDIIAERFSDDPRERQILREQAQRHGIIETRPGKEYDEKGVYTNYREHSERVAYIPSHRFLAIMRGVREKQLTVKVALDTDRVLDNIRKFRIPRNSRCADLHFEACRDGLKRLLLPSIEREILAATREKSDIQAISTFGRNLSQLLMTPGVRGMAILGVDPAFRTGCKLAVINENGKVLDHGVIYPTPPHSDYEKSRDVVMAMVKRHGIRGVSIGNGTGSRETQEFFARLNRDEKANLKYTVVSEAGASVYSASKLAQQEFPDLDVTIRGAISIARRLLDPMAELVKIDPKSLGIGQYQHDVDQKLLERKLGEVTEALVNRVGVDLNSASASLLGHVAGIGPVLAANILSHREKSGPFATRRELLSVKGLGRKAFEQCAGFLRIRSGDCELDNTGVHPENYSAARALQRRWDVQSINAGQNPDSGSGKAEEGCRGHLSRENSDEVTKIALELGIGSETLRDIILELRKPGFDPRDELPEIPFRDDILDISALKEGSVVSGVVRNITDFGAFVDIGLKNDGLIHISKISDHRISHPLEILSVNQFLPSIRVVAVDHEKGKVGLSLT</sequence>
<dbReference type="InterPro" id="IPR023323">
    <property type="entry name" value="Tex-like_dom_sf"/>
</dbReference>
<dbReference type="InterPro" id="IPR050437">
    <property type="entry name" value="Ribos_protein_bS1-like"/>
</dbReference>
<dbReference type="FunFam" id="2.40.50.140:FF:000051">
    <property type="entry name" value="RNA-binding transcriptional accessory protein"/>
    <property type="match status" value="1"/>
</dbReference>
<dbReference type="GO" id="GO:0006412">
    <property type="term" value="P:translation"/>
    <property type="evidence" value="ECO:0007669"/>
    <property type="project" value="TreeGrafter"/>
</dbReference>
<dbReference type="AlphaFoldDB" id="A0A2N1PJH9"/>
<dbReference type="Pfam" id="PF12836">
    <property type="entry name" value="HHH_3"/>
    <property type="match status" value="1"/>
</dbReference>
<dbReference type="Gene3D" id="3.30.420.140">
    <property type="entry name" value="YqgF/RNase H-like domain"/>
    <property type="match status" value="1"/>
</dbReference>
<evidence type="ECO:0000313" key="3">
    <source>
        <dbReference type="EMBL" id="PKK88479.1"/>
    </source>
</evidence>
<dbReference type="InterPro" id="IPR018974">
    <property type="entry name" value="Tex-like_N"/>
</dbReference>
<dbReference type="Pfam" id="PF22706">
    <property type="entry name" value="Tex_central_region"/>
    <property type="match status" value="1"/>
</dbReference>
<dbReference type="FunFam" id="3.30.420.140:FF:000001">
    <property type="entry name" value="RNA-binding transcriptional accessory protein"/>
    <property type="match status" value="1"/>
</dbReference>
<dbReference type="PANTHER" id="PTHR10724:SF10">
    <property type="entry name" value="S1 RNA-BINDING DOMAIN-CONTAINING PROTEIN 1"/>
    <property type="match status" value="1"/>
</dbReference>
<evidence type="ECO:0000256" key="1">
    <source>
        <dbReference type="SAM" id="MobiDB-lite"/>
    </source>
</evidence>
<dbReference type="GO" id="GO:0003729">
    <property type="term" value="F:mRNA binding"/>
    <property type="evidence" value="ECO:0007669"/>
    <property type="project" value="TreeGrafter"/>
</dbReference>
<feature type="compositionally biased region" description="Basic and acidic residues" evidence="1">
    <location>
        <begin position="619"/>
        <end position="630"/>
    </location>
</feature>